<feature type="region of interest" description="Disordered" evidence="12">
    <location>
        <begin position="334"/>
        <end position="396"/>
    </location>
</feature>
<dbReference type="KEGG" id="ima:PO878_08380"/>
<dbReference type="PRINTS" id="PR00075">
    <property type="entry name" value="FACDDSATRASE"/>
</dbReference>
<evidence type="ECO:0000256" key="10">
    <source>
        <dbReference type="ARBA" id="ARBA00023136"/>
    </source>
</evidence>
<evidence type="ECO:0000313" key="16">
    <source>
        <dbReference type="Proteomes" id="UP001216390"/>
    </source>
</evidence>
<evidence type="ECO:0000256" key="3">
    <source>
        <dbReference type="ARBA" id="ARBA00022516"/>
    </source>
</evidence>
<dbReference type="InterPro" id="IPR005804">
    <property type="entry name" value="FA_desaturase_dom"/>
</dbReference>
<keyword evidence="16" id="KW-1185">Reference proteome</keyword>
<keyword evidence="10 13" id="KW-0472">Membrane</keyword>
<evidence type="ECO:0000256" key="12">
    <source>
        <dbReference type="SAM" id="MobiDB-lite"/>
    </source>
</evidence>
<evidence type="ECO:0000256" key="4">
    <source>
        <dbReference type="ARBA" id="ARBA00022692"/>
    </source>
</evidence>
<keyword evidence="6 13" id="KW-1133">Transmembrane helix</keyword>
<accession>A0AAE9YIR6</accession>
<reference evidence="15" key="1">
    <citation type="submission" date="2023-01" db="EMBL/GenBank/DDBJ databases">
        <title>The diversity of Class Acidimicrobiia in South China Sea sediment environments and the proposal of Iamia marina sp. nov., a novel species of the genus Iamia.</title>
        <authorList>
            <person name="He Y."/>
            <person name="Tian X."/>
        </authorList>
    </citation>
    <scope>NUCLEOTIDE SEQUENCE</scope>
    <source>
        <strain evidence="15">DSM 19957</strain>
    </source>
</reference>
<keyword evidence="11" id="KW-0275">Fatty acid biosynthesis</keyword>
<feature type="transmembrane region" description="Helical" evidence="13">
    <location>
        <begin position="43"/>
        <end position="64"/>
    </location>
</feature>
<dbReference type="AlphaFoldDB" id="A0AAE9YIR6"/>
<dbReference type="GO" id="GO:0016020">
    <property type="term" value="C:membrane"/>
    <property type="evidence" value="ECO:0007669"/>
    <property type="project" value="UniProtKB-SubCell"/>
</dbReference>
<evidence type="ECO:0000256" key="11">
    <source>
        <dbReference type="ARBA" id="ARBA00023160"/>
    </source>
</evidence>
<dbReference type="GO" id="GO:0016717">
    <property type="term" value="F:oxidoreductase activity, acting on paired donors, with oxidation of a pair of donors resulting in the reduction of molecular oxygen to two molecules of water"/>
    <property type="evidence" value="ECO:0007669"/>
    <property type="project" value="InterPro"/>
</dbReference>
<evidence type="ECO:0000313" key="15">
    <source>
        <dbReference type="EMBL" id="WCO68741.1"/>
    </source>
</evidence>
<dbReference type="PANTHER" id="PTHR11351:SF31">
    <property type="entry name" value="DESATURASE 1, ISOFORM A-RELATED"/>
    <property type="match status" value="1"/>
</dbReference>
<evidence type="ECO:0000256" key="13">
    <source>
        <dbReference type="SAM" id="Phobius"/>
    </source>
</evidence>
<feature type="compositionally biased region" description="Basic and acidic residues" evidence="12">
    <location>
        <begin position="350"/>
        <end position="372"/>
    </location>
</feature>
<keyword evidence="3" id="KW-0444">Lipid biosynthesis</keyword>
<name>A0AAE9YIR6_9ACTN</name>
<feature type="domain" description="Fatty acid desaturase" evidence="14">
    <location>
        <begin position="40"/>
        <end position="237"/>
    </location>
</feature>
<keyword evidence="9" id="KW-0443">Lipid metabolism</keyword>
<dbReference type="PANTHER" id="PTHR11351">
    <property type="entry name" value="ACYL-COA DESATURASE"/>
    <property type="match status" value="1"/>
</dbReference>
<comment type="subcellular location">
    <subcellularLocation>
        <location evidence="1">Membrane</location>
        <topology evidence="1">Multi-pass membrane protein</topology>
    </subcellularLocation>
</comment>
<keyword evidence="7" id="KW-0560">Oxidoreductase</keyword>
<evidence type="ECO:0000256" key="6">
    <source>
        <dbReference type="ARBA" id="ARBA00022989"/>
    </source>
</evidence>
<proteinExistence type="inferred from homology"/>
<keyword evidence="5" id="KW-0276">Fatty acid metabolism</keyword>
<feature type="transmembrane region" description="Helical" evidence="13">
    <location>
        <begin position="162"/>
        <end position="189"/>
    </location>
</feature>
<organism evidence="15 16">
    <name type="scientific">Iamia majanohamensis</name>
    <dbReference type="NCBI Taxonomy" id="467976"/>
    <lineage>
        <taxon>Bacteria</taxon>
        <taxon>Bacillati</taxon>
        <taxon>Actinomycetota</taxon>
        <taxon>Acidimicrobiia</taxon>
        <taxon>Acidimicrobiales</taxon>
        <taxon>Iamiaceae</taxon>
        <taxon>Iamia</taxon>
    </lineage>
</organism>
<dbReference type="Proteomes" id="UP001216390">
    <property type="component" value="Chromosome"/>
</dbReference>
<protein>
    <submittedName>
        <fullName evidence="15">Acyl-CoA desaturase</fullName>
    </submittedName>
</protein>
<evidence type="ECO:0000256" key="5">
    <source>
        <dbReference type="ARBA" id="ARBA00022832"/>
    </source>
</evidence>
<dbReference type="GO" id="GO:0006633">
    <property type="term" value="P:fatty acid biosynthetic process"/>
    <property type="evidence" value="ECO:0007669"/>
    <property type="project" value="UniProtKB-KW"/>
</dbReference>
<evidence type="ECO:0000256" key="2">
    <source>
        <dbReference type="ARBA" id="ARBA00008749"/>
    </source>
</evidence>
<dbReference type="Pfam" id="PF00487">
    <property type="entry name" value="FA_desaturase"/>
    <property type="match status" value="1"/>
</dbReference>
<feature type="transmembrane region" description="Helical" evidence="13">
    <location>
        <begin position="16"/>
        <end position="37"/>
    </location>
</feature>
<evidence type="ECO:0000256" key="1">
    <source>
        <dbReference type="ARBA" id="ARBA00004141"/>
    </source>
</evidence>
<comment type="similarity">
    <text evidence="2">Belongs to the fatty acid desaturase type 2 family.</text>
</comment>
<dbReference type="InterPro" id="IPR015876">
    <property type="entry name" value="Acyl-CoA_DS"/>
</dbReference>
<evidence type="ECO:0000256" key="9">
    <source>
        <dbReference type="ARBA" id="ARBA00023098"/>
    </source>
</evidence>
<feature type="transmembrane region" description="Helical" evidence="13">
    <location>
        <begin position="76"/>
        <end position="97"/>
    </location>
</feature>
<sequence length="396" mass="44739">MSSTTHAIERAPDERVNWVASIPMFLVHGLCLLALVTGVTWQSLVLCAVLYFGRMWFITAGFHRYFSHRAYKTNRVFQFVLAFGGGAAAQKGALWWASHHRDHHRFSDTERDTHSPQKGFWWSHMGWILCDKFKGWDPDSIKDFNKYPELRFLTKHDWIPPWTVGIACYLIAGWPGVVVGFLWSTVLLWHGTFTVNSLAHVMGRRRYATTDTSRNSALIAFWTGGEGWHNNHHYYQAAARNGFFWWEYDPTYYGLKVLSWFGIVRDLKTPPQRVLDGARVRDGSFDMGMFKAHWGKATAALSAHARRAEDDATPAAPVDPALVAQVEHARELVGAGAPAPSATDAPEADASTRREAIEEKMQASRRALEESVRTAMASAEELAHLSKRHRATARAD</sequence>
<evidence type="ECO:0000256" key="7">
    <source>
        <dbReference type="ARBA" id="ARBA00023002"/>
    </source>
</evidence>
<keyword evidence="8" id="KW-0408">Iron</keyword>
<dbReference type="RefSeq" id="WP_272738257.1">
    <property type="nucleotide sequence ID" value="NZ_CP116942.1"/>
</dbReference>
<evidence type="ECO:0000256" key="8">
    <source>
        <dbReference type="ARBA" id="ARBA00023004"/>
    </source>
</evidence>
<dbReference type="EMBL" id="CP116942">
    <property type="protein sequence ID" value="WCO68741.1"/>
    <property type="molecule type" value="Genomic_DNA"/>
</dbReference>
<feature type="compositionally biased region" description="Basic residues" evidence="12">
    <location>
        <begin position="385"/>
        <end position="396"/>
    </location>
</feature>
<gene>
    <name evidence="15" type="ORF">PO878_08380</name>
</gene>
<keyword evidence="4 13" id="KW-0812">Transmembrane</keyword>
<evidence type="ECO:0000259" key="14">
    <source>
        <dbReference type="Pfam" id="PF00487"/>
    </source>
</evidence>
<dbReference type="CDD" id="cd03505">
    <property type="entry name" value="Delta9-FADS-like"/>
    <property type="match status" value="1"/>
</dbReference>